<gene>
    <name evidence="1" type="ORF">AALO17_16620</name>
</gene>
<accession>A0A140DVW9</accession>
<evidence type="ECO:0000313" key="1">
    <source>
        <dbReference type="EMBL" id="AMK54796.1"/>
    </source>
</evidence>
<reference evidence="1 2" key="1">
    <citation type="journal article" date="2016" name="Gut Pathog.">
        <title>Whole genome sequencing of "Faecalibaculum rodentium" ALO17, isolated from C57BL/6J laboratory mouse feces.</title>
        <authorList>
            <person name="Lim S."/>
            <person name="Chang D.H."/>
            <person name="Ahn S."/>
            <person name="Kim B.C."/>
        </authorList>
    </citation>
    <scope>NUCLEOTIDE SEQUENCE [LARGE SCALE GENOMIC DNA]</scope>
    <source>
        <strain evidence="1 2">Alo17</strain>
    </source>
</reference>
<proteinExistence type="predicted"/>
<dbReference type="KEGG" id="fro:AALO17_16620"/>
<organism evidence="1 2">
    <name type="scientific">Faecalibaculum rodentium</name>
    <dbReference type="NCBI Taxonomy" id="1702221"/>
    <lineage>
        <taxon>Bacteria</taxon>
        <taxon>Bacillati</taxon>
        <taxon>Bacillota</taxon>
        <taxon>Erysipelotrichia</taxon>
        <taxon>Erysipelotrichales</taxon>
        <taxon>Erysipelotrichaceae</taxon>
        <taxon>Faecalibaculum</taxon>
    </lineage>
</organism>
<keyword evidence="2" id="KW-1185">Reference proteome</keyword>
<dbReference type="Proteomes" id="UP000069771">
    <property type="component" value="Chromosome"/>
</dbReference>
<name>A0A140DVW9_9FIRM</name>
<evidence type="ECO:0000313" key="2">
    <source>
        <dbReference type="Proteomes" id="UP000069771"/>
    </source>
</evidence>
<dbReference type="AlphaFoldDB" id="A0A140DVW9"/>
<protein>
    <submittedName>
        <fullName evidence="1">Uncharacterized protein</fullName>
    </submittedName>
</protein>
<dbReference type="EMBL" id="CP011391">
    <property type="protein sequence ID" value="AMK54796.1"/>
    <property type="molecule type" value="Genomic_DNA"/>
</dbReference>
<sequence>MIDSFPVSLLPMLASPPADQPCSRQVWSAAGCGWSNAFRFFSVCE</sequence>